<evidence type="ECO:0000256" key="12">
    <source>
        <dbReference type="ARBA" id="ARBA00023180"/>
    </source>
</evidence>
<evidence type="ECO:0000256" key="11">
    <source>
        <dbReference type="ARBA" id="ARBA00023170"/>
    </source>
</evidence>
<evidence type="ECO:0000259" key="20">
    <source>
        <dbReference type="PROSITE" id="PS50261"/>
    </source>
</evidence>
<feature type="transmembrane region" description="Helical" evidence="18">
    <location>
        <begin position="622"/>
        <end position="643"/>
    </location>
</feature>
<dbReference type="EMBL" id="VCEA01000003">
    <property type="protein sequence ID" value="KAB0345035.1"/>
    <property type="molecule type" value="Genomic_DNA"/>
</dbReference>
<proteinExistence type="inferred from homology"/>
<dbReference type="PRINTS" id="PR00249">
    <property type="entry name" value="GPCRSECRETIN"/>
</dbReference>
<feature type="transmembrane region" description="Helical" evidence="18">
    <location>
        <begin position="587"/>
        <end position="610"/>
    </location>
</feature>
<feature type="transmembrane region" description="Helical" evidence="18">
    <location>
        <begin position="552"/>
        <end position="575"/>
    </location>
</feature>
<dbReference type="GO" id="GO:0007166">
    <property type="term" value="P:cell surface receptor signaling pathway"/>
    <property type="evidence" value="ECO:0007669"/>
    <property type="project" value="InterPro"/>
</dbReference>
<evidence type="ECO:0000313" key="21">
    <source>
        <dbReference type="EMBL" id="KAB0345035.1"/>
    </source>
</evidence>
<evidence type="ECO:0000256" key="14">
    <source>
        <dbReference type="ARBA" id="ARBA00069918"/>
    </source>
</evidence>
<dbReference type="Pfam" id="PF01825">
    <property type="entry name" value="GPS"/>
    <property type="match status" value="1"/>
</dbReference>
<dbReference type="FunFam" id="1.20.1070.10:FF:000043">
    <property type="entry name" value="adhesion G-protein coupled receptor G2 isoform X1"/>
    <property type="match status" value="1"/>
</dbReference>
<dbReference type="AlphaFoldDB" id="A0A5N3V7J6"/>
<evidence type="ECO:0000256" key="10">
    <source>
        <dbReference type="ARBA" id="ARBA00023157"/>
    </source>
</evidence>
<dbReference type="PROSITE" id="PS00650">
    <property type="entry name" value="G_PROTEIN_RECEP_F2_2"/>
    <property type="match status" value="1"/>
</dbReference>
<keyword evidence="12" id="KW-0325">Glycoprotein</keyword>
<keyword evidence="11" id="KW-0675">Receptor</keyword>
<evidence type="ECO:0000256" key="3">
    <source>
        <dbReference type="ARBA" id="ARBA00022475"/>
    </source>
</evidence>
<evidence type="ECO:0000256" key="15">
    <source>
        <dbReference type="ARBA" id="ARBA00083924"/>
    </source>
</evidence>
<evidence type="ECO:0000313" key="22">
    <source>
        <dbReference type="Proteomes" id="UP000326458"/>
    </source>
</evidence>
<keyword evidence="7 18" id="KW-1133">Transmembrane helix</keyword>
<keyword evidence="13" id="KW-0807">Transducer</keyword>
<comment type="caution">
    <text evidence="21">The sequence shown here is derived from an EMBL/GenBank/DDBJ whole genome shotgun (WGS) entry which is preliminary data.</text>
</comment>
<feature type="transmembrane region" description="Helical" evidence="18">
    <location>
        <begin position="721"/>
        <end position="741"/>
    </location>
</feature>
<evidence type="ECO:0000256" key="5">
    <source>
        <dbReference type="ARBA" id="ARBA00022692"/>
    </source>
</evidence>
<keyword evidence="9 18" id="KW-0472">Membrane</keyword>
<keyword evidence="5 18" id="KW-0812">Transmembrane</keyword>
<dbReference type="Gene3D" id="1.20.1070.10">
    <property type="entry name" value="Rhodopsin 7-helix transmembrane proteins"/>
    <property type="match status" value="1"/>
</dbReference>
<keyword evidence="6" id="KW-0732">Signal</keyword>
<feature type="non-terminal residue" evidence="21">
    <location>
        <position position="1"/>
    </location>
</feature>
<name>A0A5N3V7J6_MUNMU</name>
<dbReference type="GO" id="GO:0007189">
    <property type="term" value="P:adenylate cyclase-activating G protein-coupled receptor signaling pathway"/>
    <property type="evidence" value="ECO:0007669"/>
    <property type="project" value="TreeGrafter"/>
</dbReference>
<reference evidence="21 22" key="1">
    <citation type="submission" date="2019-06" db="EMBL/GenBank/DDBJ databases">
        <title>Discovery of a novel chromosome fission-fusion reversal in muntjac.</title>
        <authorList>
            <person name="Mudd A.B."/>
            <person name="Bredeson J.V."/>
            <person name="Baum R."/>
            <person name="Hockemeyer D."/>
            <person name="Rokhsar D.S."/>
        </authorList>
    </citation>
    <scope>NUCLEOTIDE SEQUENCE [LARGE SCALE GENOMIC DNA]</scope>
    <source>
        <strain evidence="21">UTSW_UCB_Mm</strain>
        <tissue evidence="21">Fibroblast cell line</tissue>
    </source>
</reference>
<dbReference type="InterPro" id="IPR058857">
    <property type="entry name" value="GAIN_ADGRG2/6"/>
</dbReference>
<evidence type="ECO:0000256" key="17">
    <source>
        <dbReference type="SAM" id="MobiDB-lite"/>
    </source>
</evidence>
<dbReference type="InterPro" id="IPR017981">
    <property type="entry name" value="GPCR_2-like_7TM"/>
</dbReference>
<dbReference type="Gene3D" id="2.60.220.50">
    <property type="match status" value="1"/>
</dbReference>
<dbReference type="Proteomes" id="UP000326458">
    <property type="component" value="Unassembled WGS sequence"/>
</dbReference>
<comment type="subunit">
    <text evidence="16">Heterodimer of 2 chains generated by proteolytic processing; the large extracellular N-terminal fragment and the membrane-bound C-terminal fragment predominantly remain associated and non-covalently linked. Interacts with CFTR.</text>
</comment>
<dbReference type="InterPro" id="IPR046338">
    <property type="entry name" value="GAIN_dom_sf"/>
</dbReference>
<dbReference type="PANTHER" id="PTHR12011">
    <property type="entry name" value="ADHESION G-PROTEIN COUPLED RECEPTOR"/>
    <property type="match status" value="1"/>
</dbReference>
<keyword evidence="22" id="KW-1185">Reference proteome</keyword>
<dbReference type="GO" id="GO:0016324">
    <property type="term" value="C:apical plasma membrane"/>
    <property type="evidence" value="ECO:0007669"/>
    <property type="project" value="UniProtKB-SubCell"/>
</dbReference>
<dbReference type="InterPro" id="IPR000203">
    <property type="entry name" value="GPS"/>
</dbReference>
<protein>
    <recommendedName>
        <fullName evidence="14">Adhesion G-protein coupled receptor G2</fullName>
    </recommendedName>
    <alternativeName>
        <fullName evidence="15">G-protein coupled receptor 64</fullName>
    </alternativeName>
</protein>
<evidence type="ECO:0000256" key="8">
    <source>
        <dbReference type="ARBA" id="ARBA00023040"/>
    </source>
</evidence>
<dbReference type="InterPro" id="IPR000832">
    <property type="entry name" value="GPCR_2_secretin-like"/>
</dbReference>
<feature type="domain" description="GAIN-B" evidence="19">
    <location>
        <begin position="348"/>
        <end position="506"/>
    </location>
</feature>
<evidence type="ECO:0000256" key="4">
    <source>
        <dbReference type="ARBA" id="ARBA00022553"/>
    </source>
</evidence>
<dbReference type="Pfam" id="PF26574">
    <property type="entry name" value="GAIN_ADGRG2"/>
    <property type="match status" value="1"/>
</dbReference>
<gene>
    <name evidence="21" type="ORF">FD754_021961</name>
</gene>
<evidence type="ECO:0000256" key="18">
    <source>
        <dbReference type="SAM" id="Phobius"/>
    </source>
</evidence>
<dbReference type="PROSITE" id="PS50261">
    <property type="entry name" value="G_PROTEIN_RECEP_F2_4"/>
    <property type="match status" value="1"/>
</dbReference>
<dbReference type="InterPro" id="IPR017983">
    <property type="entry name" value="GPCR_2_secretin-like_CS"/>
</dbReference>
<keyword evidence="3" id="KW-1003">Cell membrane</keyword>
<comment type="similarity">
    <text evidence="2">Belongs to the G-protein coupled receptor 2 family. Adhesion G-protein coupled receptor (ADGR) subfamily.</text>
</comment>
<sequence>SSNNSLSHVFKYIESKNSLNLILFTPFWDSDRYTYYVPGNELGARNATIRTQQNSANLKSHVPQRRLKILNLSDDLNGTARVVLDLKDLDILNCTFTIKLNKTMNICAECMNLCVIFAMFLDLQDPVVCLARHPHGPPFSSSSNAIPVAPQATIVSQISSAFSFAEPLAHPLVTQSPHSPTGVIPLPSPQPSAPITSSPAIDMPLPSGTVSSPKPPPDLPLTLPRGKSSAPSPTTSAIVNVDTTGIPPDKTEIVHTSSISVSDLENQVSRMEQALSLGSLEPNLAGQMINQVSRLLHSPPTLLAPLAQRLLKVVDDIGLQLNFSTKSISLTSPSLALAVIRVNASNFDTTTFAAQDPADLQVSLEAQAPENSIGIITLPSSLMSHLSADALELASRVQFNFFETPALFQDPALENLSLISYVISSSVANLTVKNLTRNVTVTLKHIDRNQNDLTVRCVFWDLGRNGGRGGWSSDGCSVKDRRLNETTCTCSHLTSFGVLLDLSRTSLPPAQMMALTFITYIGCGLSSIFLSVTLVTYIAFEKIRRDYPSKILIQLCTALLLLNLVFLLDSWIALYDIRGLCISVAVFLHYFLLVSFTWMGLEAFHMYLALVKVFNTYIRKYILKFCIFGWGIPAVVVTIVLIISPDNYGLGSYGKFPNGSPDDFCWINSNAVFYITVVGYFCVIFLLNVSMFIVVLVQLCRIKRKKQLGAQRKTSIQDLRSVAGLTFLLGITWGFAFFAWGPVNVTFMYLFAIFNTLQGFFIFIFYCVAKENVRKQWRRYLCCGKLRLAENSDWSKTATNGLKKQTVNQGVSSSSNSLQSNSNSTHSTTLLVNNDCSGLTSGNGNTSAEKNGVSFSVQNGDVCLHDFTGKQHIFNEKEDSCSGKNRIALRRTSKRGSLHFIEQM</sequence>
<keyword evidence="10" id="KW-1015">Disulfide bond</keyword>
<dbReference type="Pfam" id="PF00002">
    <property type="entry name" value="7tm_2"/>
    <property type="match status" value="1"/>
</dbReference>
<dbReference type="SUPFAM" id="SSF81321">
    <property type="entry name" value="Family A G protein-coupled receptor-like"/>
    <property type="match status" value="1"/>
</dbReference>
<evidence type="ECO:0000259" key="19">
    <source>
        <dbReference type="PROSITE" id="PS50221"/>
    </source>
</evidence>
<evidence type="ECO:0000256" key="6">
    <source>
        <dbReference type="ARBA" id="ARBA00022729"/>
    </source>
</evidence>
<accession>A0A5N3V7J6</accession>
<organism evidence="21 22">
    <name type="scientific">Muntiacus muntjak</name>
    <name type="common">Barking deer</name>
    <name type="synonym">Indian muntjac</name>
    <dbReference type="NCBI Taxonomy" id="9888"/>
    <lineage>
        <taxon>Eukaryota</taxon>
        <taxon>Metazoa</taxon>
        <taxon>Chordata</taxon>
        <taxon>Craniata</taxon>
        <taxon>Vertebrata</taxon>
        <taxon>Euteleostomi</taxon>
        <taxon>Mammalia</taxon>
        <taxon>Eutheria</taxon>
        <taxon>Laurasiatheria</taxon>
        <taxon>Artiodactyla</taxon>
        <taxon>Ruminantia</taxon>
        <taxon>Pecora</taxon>
        <taxon>Cervidae</taxon>
        <taxon>Muntiacinae</taxon>
        <taxon>Muntiacus</taxon>
    </lineage>
</organism>
<dbReference type="SMART" id="SM00303">
    <property type="entry name" value="GPS"/>
    <property type="match status" value="1"/>
</dbReference>
<dbReference type="GO" id="GO:0004930">
    <property type="term" value="F:G protein-coupled receptor activity"/>
    <property type="evidence" value="ECO:0007669"/>
    <property type="project" value="UniProtKB-KW"/>
</dbReference>
<evidence type="ECO:0000256" key="9">
    <source>
        <dbReference type="ARBA" id="ARBA00023136"/>
    </source>
</evidence>
<keyword evidence="4" id="KW-0597">Phosphoprotein</keyword>
<keyword evidence="8" id="KW-0297">G-protein coupled receptor</keyword>
<dbReference type="PROSITE" id="PS50221">
    <property type="entry name" value="GAIN_B"/>
    <property type="match status" value="1"/>
</dbReference>
<feature type="region of interest" description="Disordered" evidence="17">
    <location>
        <begin position="175"/>
        <end position="244"/>
    </location>
</feature>
<evidence type="ECO:0000256" key="16">
    <source>
        <dbReference type="ARBA" id="ARBA00093560"/>
    </source>
</evidence>
<feature type="region of interest" description="Disordered" evidence="17">
    <location>
        <begin position="805"/>
        <end position="826"/>
    </location>
</feature>
<dbReference type="InterPro" id="IPR057244">
    <property type="entry name" value="GAIN_B"/>
</dbReference>
<feature type="transmembrane region" description="Helical" evidence="18">
    <location>
        <begin position="747"/>
        <end position="769"/>
    </location>
</feature>
<dbReference type="PANTHER" id="PTHR12011:SF264">
    <property type="entry name" value="ADHESION G-PROTEIN COUPLED RECEPTOR G2"/>
    <property type="match status" value="1"/>
</dbReference>
<feature type="domain" description="G-protein coupled receptors family 2 profile 2" evidence="20">
    <location>
        <begin position="515"/>
        <end position="770"/>
    </location>
</feature>
<feature type="compositionally biased region" description="Polar residues" evidence="17">
    <location>
        <begin position="229"/>
        <end position="243"/>
    </location>
</feature>
<evidence type="ECO:0000256" key="2">
    <source>
        <dbReference type="ARBA" id="ARBA00007343"/>
    </source>
</evidence>
<evidence type="ECO:0000256" key="1">
    <source>
        <dbReference type="ARBA" id="ARBA00004424"/>
    </source>
</evidence>
<dbReference type="FunFam" id="2.60.220.50:FF:000003">
    <property type="entry name" value="adhesion G-protein coupled receptor G2 isoform X2"/>
    <property type="match status" value="1"/>
</dbReference>
<comment type="subcellular location">
    <subcellularLocation>
        <location evidence="1">Apical cell membrane</location>
        <topology evidence="1">Multi-pass membrane protein</topology>
    </subcellularLocation>
</comment>
<feature type="transmembrane region" description="Helical" evidence="18">
    <location>
        <begin position="671"/>
        <end position="700"/>
    </location>
</feature>
<evidence type="ECO:0000256" key="13">
    <source>
        <dbReference type="ARBA" id="ARBA00023224"/>
    </source>
</evidence>
<feature type="transmembrane region" description="Helical" evidence="18">
    <location>
        <begin position="512"/>
        <end position="540"/>
    </location>
</feature>
<dbReference type="CDD" id="cd15444">
    <property type="entry name" value="7tmB2_GPR64"/>
    <property type="match status" value="1"/>
</dbReference>
<evidence type="ECO:0000256" key="7">
    <source>
        <dbReference type="ARBA" id="ARBA00022989"/>
    </source>
</evidence>